<protein>
    <submittedName>
        <fullName evidence="9">MDR family MFS transporter</fullName>
    </submittedName>
</protein>
<dbReference type="Proteomes" id="UP001602013">
    <property type="component" value="Unassembled WGS sequence"/>
</dbReference>
<dbReference type="Gene3D" id="1.20.1250.20">
    <property type="entry name" value="MFS general substrate transporter like domains"/>
    <property type="match status" value="1"/>
</dbReference>
<dbReference type="PANTHER" id="PTHR23517">
    <property type="entry name" value="RESISTANCE PROTEIN MDTM, PUTATIVE-RELATED-RELATED"/>
    <property type="match status" value="1"/>
</dbReference>
<sequence>MTSTTIARTGFLRSRIGGLPRPFWALFGGTLVNRLGTMVDPFIGVYLTQSRGMSLAATGLVLTVYGAGSLASQPVAGWMADRFGRRVTLAGSMLLTAVAFIALGYTTSIPGIVAGMFVLGIVIDAYRPASHALVADLVSPEDRPRAYGLIYWALNLGFSVAMIAGGWLAKGGFTTLFWIDAITCAAFAVLVWRAIPETRPAKSEVSEGGFGDVLRDRLMVAFTLINLVYAFVYLQGFTTLPLAMAGQGLPTSAYGSAMAVNGVLIVVIQPLTNAWLAHRDPSRLLALGFVVVGGGFALTTLMSSALGHGAAIAVWTLGEIALAGIPGTIVAALAPPHLRGRYAGLNGFAWSAASLLAPLLGTRLLDVGAPVLWITCGVLGALAAAAMLAIAPAIRRRAGADGLLAT</sequence>
<dbReference type="EMBL" id="JBIASD010000002">
    <property type="protein sequence ID" value="MFF3664540.1"/>
    <property type="molecule type" value="Genomic_DNA"/>
</dbReference>
<evidence type="ECO:0000256" key="5">
    <source>
        <dbReference type="ARBA" id="ARBA00022989"/>
    </source>
</evidence>
<keyword evidence="2" id="KW-0813">Transport</keyword>
<evidence type="ECO:0000256" key="2">
    <source>
        <dbReference type="ARBA" id="ARBA00022448"/>
    </source>
</evidence>
<comment type="caution">
    <text evidence="9">The sequence shown here is derived from an EMBL/GenBank/DDBJ whole genome shotgun (WGS) entry which is preliminary data.</text>
</comment>
<comment type="subcellular location">
    <subcellularLocation>
        <location evidence="1">Cell membrane</location>
        <topology evidence="1">Multi-pass membrane protein</topology>
    </subcellularLocation>
</comment>
<reference evidence="9 10" key="1">
    <citation type="submission" date="2024-10" db="EMBL/GenBank/DDBJ databases">
        <title>The Natural Products Discovery Center: Release of the First 8490 Sequenced Strains for Exploring Actinobacteria Biosynthetic Diversity.</title>
        <authorList>
            <person name="Kalkreuter E."/>
            <person name="Kautsar S.A."/>
            <person name="Yang D."/>
            <person name="Bader C.D."/>
            <person name="Teijaro C.N."/>
            <person name="Fluegel L."/>
            <person name="Davis C.M."/>
            <person name="Simpson J.R."/>
            <person name="Lauterbach L."/>
            <person name="Steele A.D."/>
            <person name="Gui C."/>
            <person name="Meng S."/>
            <person name="Li G."/>
            <person name="Viehrig K."/>
            <person name="Ye F."/>
            <person name="Su P."/>
            <person name="Kiefer A.F."/>
            <person name="Nichols A."/>
            <person name="Cepeda A.J."/>
            <person name="Yan W."/>
            <person name="Fan B."/>
            <person name="Jiang Y."/>
            <person name="Adhikari A."/>
            <person name="Zheng C.-J."/>
            <person name="Schuster L."/>
            <person name="Cowan T.M."/>
            <person name="Smanski M.J."/>
            <person name="Chevrette M.G."/>
            <person name="De Carvalho L.P.S."/>
            <person name="Shen B."/>
        </authorList>
    </citation>
    <scope>NUCLEOTIDE SEQUENCE [LARGE SCALE GENOMIC DNA]</scope>
    <source>
        <strain evidence="9 10">NPDC002173</strain>
    </source>
</reference>
<dbReference type="PANTHER" id="PTHR23517:SF2">
    <property type="entry name" value="MULTIDRUG RESISTANCE PROTEIN MDTH"/>
    <property type="match status" value="1"/>
</dbReference>
<evidence type="ECO:0000256" key="3">
    <source>
        <dbReference type="ARBA" id="ARBA00022475"/>
    </source>
</evidence>
<dbReference type="Pfam" id="PF07690">
    <property type="entry name" value="MFS_1"/>
    <property type="match status" value="1"/>
</dbReference>
<dbReference type="CDD" id="cd17329">
    <property type="entry name" value="MFS_MdtH_MDR_like"/>
    <property type="match status" value="1"/>
</dbReference>
<keyword evidence="4 7" id="KW-0812">Transmembrane</keyword>
<feature type="transmembrane region" description="Helical" evidence="7">
    <location>
        <begin position="216"/>
        <end position="234"/>
    </location>
</feature>
<feature type="transmembrane region" description="Helical" evidence="7">
    <location>
        <begin position="175"/>
        <end position="195"/>
    </location>
</feature>
<evidence type="ECO:0000256" key="7">
    <source>
        <dbReference type="SAM" id="Phobius"/>
    </source>
</evidence>
<evidence type="ECO:0000256" key="6">
    <source>
        <dbReference type="ARBA" id="ARBA00023136"/>
    </source>
</evidence>
<evidence type="ECO:0000313" key="9">
    <source>
        <dbReference type="EMBL" id="MFF3664540.1"/>
    </source>
</evidence>
<keyword evidence="5 7" id="KW-1133">Transmembrane helix</keyword>
<evidence type="ECO:0000256" key="4">
    <source>
        <dbReference type="ARBA" id="ARBA00022692"/>
    </source>
</evidence>
<dbReference type="InterPro" id="IPR011701">
    <property type="entry name" value="MFS"/>
</dbReference>
<feature type="transmembrane region" description="Helical" evidence="7">
    <location>
        <begin position="254"/>
        <end position="272"/>
    </location>
</feature>
<feature type="transmembrane region" description="Helical" evidence="7">
    <location>
        <begin position="371"/>
        <end position="394"/>
    </location>
</feature>
<keyword evidence="6 7" id="KW-0472">Membrane</keyword>
<accession>A0ABW6SHV5</accession>
<feature type="transmembrane region" description="Helical" evidence="7">
    <location>
        <begin position="345"/>
        <end position="365"/>
    </location>
</feature>
<dbReference type="InterPro" id="IPR050171">
    <property type="entry name" value="MFS_Transporters"/>
</dbReference>
<dbReference type="RefSeq" id="WP_387408634.1">
    <property type="nucleotide sequence ID" value="NZ_JBIASD010000002.1"/>
</dbReference>
<dbReference type="InterPro" id="IPR036259">
    <property type="entry name" value="MFS_trans_sf"/>
</dbReference>
<feature type="domain" description="Major facilitator superfamily (MFS) profile" evidence="8">
    <location>
        <begin position="22"/>
        <end position="395"/>
    </location>
</feature>
<keyword evidence="10" id="KW-1185">Reference proteome</keyword>
<dbReference type="SUPFAM" id="SSF103473">
    <property type="entry name" value="MFS general substrate transporter"/>
    <property type="match status" value="1"/>
</dbReference>
<name>A0ABW6SHV5_9ACTN</name>
<keyword evidence="3" id="KW-1003">Cell membrane</keyword>
<gene>
    <name evidence="9" type="ORF">ACFYXI_03015</name>
</gene>
<evidence type="ECO:0000256" key="1">
    <source>
        <dbReference type="ARBA" id="ARBA00004651"/>
    </source>
</evidence>
<feature type="transmembrane region" description="Helical" evidence="7">
    <location>
        <begin position="147"/>
        <end position="169"/>
    </location>
</feature>
<organism evidence="9 10">
    <name type="scientific">Microtetraspora malaysiensis</name>
    <dbReference type="NCBI Taxonomy" id="161358"/>
    <lineage>
        <taxon>Bacteria</taxon>
        <taxon>Bacillati</taxon>
        <taxon>Actinomycetota</taxon>
        <taxon>Actinomycetes</taxon>
        <taxon>Streptosporangiales</taxon>
        <taxon>Streptosporangiaceae</taxon>
        <taxon>Microtetraspora</taxon>
    </lineage>
</organism>
<proteinExistence type="predicted"/>
<feature type="transmembrane region" description="Helical" evidence="7">
    <location>
        <begin position="53"/>
        <end position="71"/>
    </location>
</feature>
<dbReference type="PROSITE" id="PS00216">
    <property type="entry name" value="SUGAR_TRANSPORT_1"/>
    <property type="match status" value="1"/>
</dbReference>
<feature type="transmembrane region" description="Helical" evidence="7">
    <location>
        <begin position="284"/>
        <end position="306"/>
    </location>
</feature>
<dbReference type="PROSITE" id="PS50850">
    <property type="entry name" value="MFS"/>
    <property type="match status" value="1"/>
</dbReference>
<evidence type="ECO:0000259" key="8">
    <source>
        <dbReference type="PROSITE" id="PS50850"/>
    </source>
</evidence>
<evidence type="ECO:0000313" key="10">
    <source>
        <dbReference type="Proteomes" id="UP001602013"/>
    </source>
</evidence>
<dbReference type="InterPro" id="IPR020846">
    <property type="entry name" value="MFS_dom"/>
</dbReference>
<feature type="transmembrane region" description="Helical" evidence="7">
    <location>
        <begin position="312"/>
        <end position="333"/>
    </location>
</feature>
<dbReference type="InterPro" id="IPR005829">
    <property type="entry name" value="Sugar_transporter_CS"/>
</dbReference>